<dbReference type="Pfam" id="PF00080">
    <property type="entry name" value="Sod_Cu"/>
    <property type="match status" value="1"/>
</dbReference>
<keyword evidence="1" id="KW-0479">Metal-binding</keyword>
<keyword evidence="1" id="KW-0186">Copper</keyword>
<evidence type="ECO:0000256" key="2">
    <source>
        <dbReference type="SAM" id="MobiDB-lite"/>
    </source>
</evidence>
<reference evidence="4 5" key="1">
    <citation type="submission" date="2024-11" db="EMBL/GenBank/DDBJ databases">
        <title>Adaptive evolution of stress response genes in parasites aligns with host niche diversity.</title>
        <authorList>
            <person name="Hahn C."/>
            <person name="Resl P."/>
        </authorList>
    </citation>
    <scope>NUCLEOTIDE SEQUENCE [LARGE SCALE GENOMIC DNA]</scope>
    <source>
        <strain evidence="4">EGGRZ-B1_66</strain>
        <tissue evidence="4">Body</tissue>
    </source>
</reference>
<accession>A0ABD2PJG3</accession>
<keyword evidence="1" id="KW-0560">Oxidoreductase</keyword>
<dbReference type="PRINTS" id="PR00068">
    <property type="entry name" value="CUZNDISMTASE"/>
</dbReference>
<dbReference type="EC" id="1.15.1.1" evidence="1"/>
<dbReference type="Gene3D" id="2.60.40.200">
    <property type="entry name" value="Superoxide dismutase, copper/zinc binding domain"/>
    <property type="match status" value="1"/>
</dbReference>
<organism evidence="4 5">
    <name type="scientific">Cichlidogyrus casuarinus</name>
    <dbReference type="NCBI Taxonomy" id="1844966"/>
    <lineage>
        <taxon>Eukaryota</taxon>
        <taxon>Metazoa</taxon>
        <taxon>Spiralia</taxon>
        <taxon>Lophotrochozoa</taxon>
        <taxon>Platyhelminthes</taxon>
        <taxon>Monogenea</taxon>
        <taxon>Monopisthocotylea</taxon>
        <taxon>Dactylogyridea</taxon>
        <taxon>Ancyrocephalidae</taxon>
        <taxon>Cichlidogyrus</taxon>
    </lineage>
</organism>
<comment type="cofactor">
    <cofactor evidence="1">
        <name>Cu cation</name>
        <dbReference type="ChEBI" id="CHEBI:23378"/>
    </cofactor>
    <text evidence="1">Binds 1 copper ion per subunit.</text>
</comment>
<dbReference type="CDD" id="cd00305">
    <property type="entry name" value="Cu-Zn_Superoxide_Dismutase"/>
    <property type="match status" value="1"/>
</dbReference>
<dbReference type="PANTHER" id="PTHR10003">
    <property type="entry name" value="SUPEROXIDE DISMUTASE CU-ZN -RELATED"/>
    <property type="match status" value="1"/>
</dbReference>
<dbReference type="InterPro" id="IPR001424">
    <property type="entry name" value="SOD_Cu_Zn_dom"/>
</dbReference>
<comment type="similarity">
    <text evidence="1">Belongs to the Cu-Zn superoxide dismutase family.</text>
</comment>
<sequence>MPSRAIAVFGIAPHLGTITFDSTGSVMKITGSVAGFQPNSKHGVHIHNYGVLTSSCNDAGPHYNPSGEKHGSLTSSTRHGGDLGNMDADAQGTLTASINDFKMDLKEFVGRAIVIHQDADDLGQGSAASSSTTGNSGPRLACAAIVLAEIPAV</sequence>
<dbReference type="Proteomes" id="UP001626550">
    <property type="component" value="Unassembled WGS sequence"/>
</dbReference>
<keyword evidence="5" id="KW-1185">Reference proteome</keyword>
<protein>
    <recommendedName>
        <fullName evidence="1">Superoxide dismutase [Cu-Zn]</fullName>
        <ecNumber evidence="1">1.15.1.1</ecNumber>
    </recommendedName>
</protein>
<comment type="function">
    <text evidence="1">Destroys radicals which are normally produced within the cells and which are toxic to biological systems.</text>
</comment>
<evidence type="ECO:0000313" key="5">
    <source>
        <dbReference type="Proteomes" id="UP001626550"/>
    </source>
</evidence>
<evidence type="ECO:0000313" key="4">
    <source>
        <dbReference type="EMBL" id="KAL3307053.1"/>
    </source>
</evidence>
<dbReference type="PROSITE" id="PS00332">
    <property type="entry name" value="SOD_CU_ZN_2"/>
    <property type="match status" value="1"/>
</dbReference>
<dbReference type="EMBL" id="JBJKFK010008496">
    <property type="protein sequence ID" value="KAL3307053.1"/>
    <property type="molecule type" value="Genomic_DNA"/>
</dbReference>
<comment type="caution">
    <text evidence="4">The sequence shown here is derived from an EMBL/GenBank/DDBJ whole genome shotgun (WGS) entry which is preliminary data.</text>
</comment>
<name>A0ABD2PJG3_9PLAT</name>
<keyword evidence="1" id="KW-0862">Zinc</keyword>
<comment type="catalytic activity">
    <reaction evidence="1">
        <text>2 superoxide + 2 H(+) = H2O2 + O2</text>
        <dbReference type="Rhea" id="RHEA:20696"/>
        <dbReference type="ChEBI" id="CHEBI:15378"/>
        <dbReference type="ChEBI" id="CHEBI:15379"/>
        <dbReference type="ChEBI" id="CHEBI:16240"/>
        <dbReference type="ChEBI" id="CHEBI:18421"/>
        <dbReference type="EC" id="1.15.1.1"/>
    </reaction>
</comment>
<feature type="domain" description="Superoxide dismutase copper/zinc binding" evidence="3">
    <location>
        <begin position="16"/>
        <end position="145"/>
    </location>
</feature>
<feature type="region of interest" description="Disordered" evidence="2">
    <location>
        <begin position="60"/>
        <end position="81"/>
    </location>
</feature>
<dbReference type="GO" id="GO:0046872">
    <property type="term" value="F:metal ion binding"/>
    <property type="evidence" value="ECO:0007669"/>
    <property type="project" value="UniProtKB-KW"/>
</dbReference>
<dbReference type="AlphaFoldDB" id="A0ABD2PJG3"/>
<evidence type="ECO:0000256" key="1">
    <source>
        <dbReference type="RuleBase" id="RU000393"/>
    </source>
</evidence>
<dbReference type="GO" id="GO:0004784">
    <property type="term" value="F:superoxide dismutase activity"/>
    <property type="evidence" value="ECO:0007669"/>
    <property type="project" value="UniProtKB-EC"/>
</dbReference>
<dbReference type="SUPFAM" id="SSF49329">
    <property type="entry name" value="Cu,Zn superoxide dismutase-like"/>
    <property type="match status" value="1"/>
</dbReference>
<dbReference type="InterPro" id="IPR018152">
    <property type="entry name" value="SOD_Cu/Zn_BS"/>
</dbReference>
<evidence type="ECO:0000259" key="3">
    <source>
        <dbReference type="Pfam" id="PF00080"/>
    </source>
</evidence>
<dbReference type="InterPro" id="IPR036423">
    <property type="entry name" value="SOD-like_Cu/Zn_dom_sf"/>
</dbReference>
<proteinExistence type="inferred from homology"/>
<dbReference type="InterPro" id="IPR024134">
    <property type="entry name" value="SOD_Cu/Zn_/chaperone"/>
</dbReference>
<gene>
    <name evidence="4" type="ORF">Ciccas_014442</name>
</gene>
<comment type="cofactor">
    <cofactor evidence="1">
        <name>Zn(2+)</name>
        <dbReference type="ChEBI" id="CHEBI:29105"/>
    </cofactor>
    <text evidence="1">Binds 1 zinc ion per subunit.</text>
</comment>